<dbReference type="RefSeq" id="WP_043873275.1">
    <property type="nucleotide sequence ID" value="NZ_CCVW01000001.1"/>
</dbReference>
<dbReference type="Proteomes" id="UP000044071">
    <property type="component" value="Unassembled WGS sequence"/>
</dbReference>
<sequence length="363" mass="41350">MPYKNFSDFKNIELKFGNIDEGLNYGYTATANFSSIENSLFDDEFFLLFRRSEYAAQVELACAKIFKQLMGYGLEMELVQEGEQFFIASRKIRNFTEGCEDVKDQSPSTIQGLISVFIIWYFIGQTDTHSGNFGLANSAGIRLAFGLDMAEALDFEMLSQPLTLLALKQIPYIVEEHYHGVCEDTLPPSFVTSEPFQQEKLAITKKIAETPFEIFETIIRETITSNFSIHQRIMLEKTLQSIDDASIKEELLANFEQENFKDYSIDALIQVLKTRHKNWKLLFQENPEENFSQDYSLSAHSIFFEALDQFHGGASDSSENGAEEHLNSLTEYSNHLFWASEPKEVGPNSASLQYSSNPGYNSL</sequence>
<feature type="compositionally biased region" description="Polar residues" evidence="1">
    <location>
        <begin position="348"/>
        <end position="363"/>
    </location>
</feature>
<name>A0A078KYH8_9GAMM</name>
<proteinExistence type="predicted"/>
<evidence type="ECO:0000256" key="1">
    <source>
        <dbReference type="SAM" id="MobiDB-lite"/>
    </source>
</evidence>
<organism evidence="2 3">
    <name type="scientific">Legionella massiliensis</name>
    <dbReference type="NCBI Taxonomy" id="1034943"/>
    <lineage>
        <taxon>Bacteria</taxon>
        <taxon>Pseudomonadati</taxon>
        <taxon>Pseudomonadota</taxon>
        <taxon>Gammaproteobacteria</taxon>
        <taxon>Legionellales</taxon>
        <taxon>Legionellaceae</taxon>
        <taxon>Legionella</taxon>
    </lineage>
</organism>
<evidence type="ECO:0000313" key="2">
    <source>
        <dbReference type="EMBL" id="CDZ76834.1"/>
    </source>
</evidence>
<dbReference type="EMBL" id="CCSB01000001">
    <property type="protein sequence ID" value="CDZ76834.1"/>
    <property type="molecule type" value="Genomic_DNA"/>
</dbReference>
<dbReference type="eggNOG" id="ENOG50310HK">
    <property type="taxonomic scope" value="Bacteria"/>
</dbReference>
<evidence type="ECO:0000313" key="3">
    <source>
        <dbReference type="Proteomes" id="UP000044071"/>
    </source>
</evidence>
<feature type="region of interest" description="Disordered" evidence="1">
    <location>
        <begin position="344"/>
        <end position="363"/>
    </location>
</feature>
<keyword evidence="3" id="KW-1185">Reference proteome</keyword>
<protein>
    <submittedName>
        <fullName evidence="2">Uncharacterized protein</fullName>
    </submittedName>
</protein>
<accession>A0A078KYH8</accession>
<dbReference type="AlphaFoldDB" id="A0A078KYH8"/>
<gene>
    <name evidence="2" type="ORF">BN59_01110</name>
</gene>
<dbReference type="OrthoDB" id="5650838at2"/>
<reference evidence="2 3" key="1">
    <citation type="submission" date="2014-06" db="EMBL/GenBank/DDBJ databases">
        <authorList>
            <person name="Urmite Genomes Urmite Genomes"/>
        </authorList>
    </citation>
    <scope>NUCLEOTIDE SEQUENCE [LARGE SCALE GENOMIC DNA]</scope>
</reference>